<dbReference type="AlphaFoldDB" id="A0A1I4NA24"/>
<dbReference type="Pfam" id="PF03403">
    <property type="entry name" value="PAF-AH_p_II"/>
    <property type="match status" value="2"/>
</dbReference>
<evidence type="ECO:0000256" key="3">
    <source>
        <dbReference type="ARBA" id="ARBA00023098"/>
    </source>
</evidence>
<evidence type="ECO:0000256" key="2">
    <source>
        <dbReference type="ARBA" id="ARBA00022963"/>
    </source>
</evidence>
<feature type="transmembrane region" description="Helical" evidence="4">
    <location>
        <begin position="52"/>
        <end position="68"/>
    </location>
</feature>
<evidence type="ECO:0000256" key="1">
    <source>
        <dbReference type="ARBA" id="ARBA00022801"/>
    </source>
</evidence>
<dbReference type="SUPFAM" id="SSF53474">
    <property type="entry name" value="alpha/beta-Hydrolases"/>
    <property type="match status" value="1"/>
</dbReference>
<accession>A0A1I4NA24</accession>
<keyword evidence="4" id="KW-0812">Transmembrane</keyword>
<dbReference type="Proteomes" id="UP000198565">
    <property type="component" value="Unassembled WGS sequence"/>
</dbReference>
<dbReference type="GO" id="GO:0016042">
    <property type="term" value="P:lipid catabolic process"/>
    <property type="evidence" value="ECO:0007669"/>
    <property type="project" value="UniProtKB-KW"/>
</dbReference>
<sequence length="448" mass="50223">MNSLEIVVLVLNVGMLLWVLVTRSITKKKIGLFCIISIITVIHVILGARWQMIPTYCLPVLTLLYMIYQNRKATRKSKRWKQFLSVGLVLLYSVISFMLPSLLPAFTFAEPTGNEEVGTGVLHLQEGDNELMVQTWYPAEPKNNQQRAAYILDVPEVTASLSTMVGFPDFALRHLGEIRTHAYLDADISTTQTSYPVLLFSHGLGGIRNQNTFQVEELASHGYIVIAIDQPNYAAASVFPDGEIVENQYLNLAGAGASELDTHMDRWASNSKFVLDQLELLNQSERFNNAMDLDRIGVVGHSYGGSTAVYMLLHDDRVKAAINMDGGIFGLDDFPVKLDKPLMLMAADSSLDSESFYQTLDEYSEEEVMEQSGHTKEWHRTNREEIEKRRELLLAAGAESVVFEHTSHISFSDLPLYAPLLLAPKGDPKAVHELINEASLRFLNKQLQ</sequence>
<protein>
    <submittedName>
        <fullName evidence="5">Alpha/beta hydrolase family protein</fullName>
    </submittedName>
</protein>
<keyword evidence="4" id="KW-1133">Transmembrane helix</keyword>
<feature type="transmembrane region" description="Helical" evidence="4">
    <location>
        <begin position="30"/>
        <end position="46"/>
    </location>
</feature>
<dbReference type="Gene3D" id="3.40.50.1820">
    <property type="entry name" value="alpha/beta hydrolase"/>
    <property type="match status" value="1"/>
</dbReference>
<keyword evidence="1 5" id="KW-0378">Hydrolase</keyword>
<organism evidence="5 6">
    <name type="scientific">Gracilibacillus orientalis</name>
    <dbReference type="NCBI Taxonomy" id="334253"/>
    <lineage>
        <taxon>Bacteria</taxon>
        <taxon>Bacillati</taxon>
        <taxon>Bacillota</taxon>
        <taxon>Bacilli</taxon>
        <taxon>Bacillales</taxon>
        <taxon>Bacillaceae</taxon>
        <taxon>Gracilibacillus</taxon>
    </lineage>
</organism>
<name>A0A1I4NA24_9BACI</name>
<dbReference type="STRING" id="334253.SAMN04487943_10861"/>
<gene>
    <name evidence="5" type="ORF">SAMN04487943_10861</name>
</gene>
<evidence type="ECO:0000313" key="6">
    <source>
        <dbReference type="Proteomes" id="UP000198565"/>
    </source>
</evidence>
<feature type="transmembrane region" description="Helical" evidence="4">
    <location>
        <begin position="6"/>
        <end position="23"/>
    </location>
</feature>
<dbReference type="PANTHER" id="PTHR10272:SF0">
    <property type="entry name" value="PLATELET-ACTIVATING FACTOR ACETYLHYDROLASE"/>
    <property type="match status" value="1"/>
</dbReference>
<evidence type="ECO:0000256" key="4">
    <source>
        <dbReference type="SAM" id="Phobius"/>
    </source>
</evidence>
<keyword evidence="2" id="KW-0442">Lipid degradation</keyword>
<keyword evidence="4" id="KW-0472">Membrane</keyword>
<dbReference type="OrthoDB" id="9814760at2"/>
<dbReference type="InterPro" id="IPR029058">
    <property type="entry name" value="AB_hydrolase_fold"/>
</dbReference>
<keyword evidence="6" id="KW-1185">Reference proteome</keyword>
<reference evidence="6" key="1">
    <citation type="submission" date="2016-10" db="EMBL/GenBank/DDBJ databases">
        <authorList>
            <person name="Varghese N."/>
            <person name="Submissions S."/>
        </authorList>
    </citation>
    <scope>NUCLEOTIDE SEQUENCE [LARGE SCALE GENOMIC DNA]</scope>
    <source>
        <strain evidence="6">CGMCC 1.4250</strain>
    </source>
</reference>
<keyword evidence="3" id="KW-0443">Lipid metabolism</keyword>
<proteinExistence type="predicted"/>
<feature type="transmembrane region" description="Helical" evidence="4">
    <location>
        <begin position="80"/>
        <end position="103"/>
    </location>
</feature>
<dbReference type="RefSeq" id="WP_091484406.1">
    <property type="nucleotide sequence ID" value="NZ_FOTR01000008.1"/>
</dbReference>
<evidence type="ECO:0000313" key="5">
    <source>
        <dbReference type="EMBL" id="SFM12338.1"/>
    </source>
</evidence>
<dbReference type="PANTHER" id="PTHR10272">
    <property type="entry name" value="PLATELET-ACTIVATING FACTOR ACETYLHYDROLASE"/>
    <property type="match status" value="1"/>
</dbReference>
<dbReference type="GO" id="GO:0003847">
    <property type="term" value="F:1-alkyl-2-acetylglycerophosphocholine esterase activity"/>
    <property type="evidence" value="ECO:0007669"/>
    <property type="project" value="TreeGrafter"/>
</dbReference>
<dbReference type="EMBL" id="FOTR01000008">
    <property type="protein sequence ID" value="SFM12338.1"/>
    <property type="molecule type" value="Genomic_DNA"/>
</dbReference>